<dbReference type="InterPro" id="IPR045851">
    <property type="entry name" value="AMP-bd_C_sf"/>
</dbReference>
<dbReference type="GO" id="GO:0005777">
    <property type="term" value="C:peroxisome"/>
    <property type="evidence" value="ECO:0007669"/>
    <property type="project" value="TreeGrafter"/>
</dbReference>
<dbReference type="GO" id="GO:0044539">
    <property type="term" value="P:long-chain fatty acid import into cell"/>
    <property type="evidence" value="ECO:0007669"/>
    <property type="project" value="TreeGrafter"/>
</dbReference>
<dbReference type="GO" id="GO:0005524">
    <property type="term" value="F:ATP binding"/>
    <property type="evidence" value="ECO:0007669"/>
    <property type="project" value="UniProtKB-KW"/>
</dbReference>
<dbReference type="OrthoDB" id="10253869at2759"/>
<dbReference type="PANTHER" id="PTHR43107:SF15">
    <property type="entry name" value="FATTY ACID TRANSPORT PROTEIN 3, ISOFORM A"/>
    <property type="match status" value="1"/>
</dbReference>
<keyword evidence="4" id="KW-0067">ATP-binding</keyword>
<dbReference type="Pfam" id="PF13193">
    <property type="entry name" value="AMP-binding_C"/>
    <property type="match status" value="1"/>
</dbReference>
<gene>
    <name evidence="7" type="ORF">G7Y89_g13372</name>
</gene>
<dbReference type="InterPro" id="IPR020845">
    <property type="entry name" value="AMP-binding_CS"/>
</dbReference>
<dbReference type="AlphaFoldDB" id="A0A8H4R9H0"/>
<proteinExistence type="inferred from homology"/>
<dbReference type="PROSITE" id="PS00455">
    <property type="entry name" value="AMP_BINDING"/>
    <property type="match status" value="1"/>
</dbReference>
<evidence type="ECO:0000256" key="1">
    <source>
        <dbReference type="ARBA" id="ARBA00006432"/>
    </source>
</evidence>
<evidence type="ECO:0000256" key="4">
    <source>
        <dbReference type="ARBA" id="ARBA00022840"/>
    </source>
</evidence>
<dbReference type="FunFam" id="3.30.300.30:FF:000002">
    <property type="entry name" value="Long-chain fatty acid transport protein 1"/>
    <property type="match status" value="1"/>
</dbReference>
<dbReference type="GO" id="GO:0009898">
    <property type="term" value="C:cytoplasmic side of plasma membrane"/>
    <property type="evidence" value="ECO:0007669"/>
    <property type="project" value="TreeGrafter"/>
</dbReference>
<reference evidence="7 8" key="1">
    <citation type="submission" date="2020-03" db="EMBL/GenBank/DDBJ databases">
        <title>Draft Genome Sequence of Cudoniella acicularis.</title>
        <authorList>
            <person name="Buettner E."/>
            <person name="Kellner H."/>
        </authorList>
    </citation>
    <scope>NUCLEOTIDE SEQUENCE [LARGE SCALE GENOMIC DNA]</scope>
    <source>
        <strain evidence="7 8">DSM 108380</strain>
    </source>
</reference>
<dbReference type="GO" id="GO:0005811">
    <property type="term" value="C:lipid droplet"/>
    <property type="evidence" value="ECO:0007669"/>
    <property type="project" value="TreeGrafter"/>
</dbReference>
<evidence type="ECO:0000256" key="3">
    <source>
        <dbReference type="ARBA" id="ARBA00022741"/>
    </source>
</evidence>
<dbReference type="GO" id="GO:0004467">
    <property type="term" value="F:long-chain fatty acid-CoA ligase activity"/>
    <property type="evidence" value="ECO:0007669"/>
    <property type="project" value="TreeGrafter"/>
</dbReference>
<evidence type="ECO:0000313" key="8">
    <source>
        <dbReference type="Proteomes" id="UP000566819"/>
    </source>
</evidence>
<protein>
    <submittedName>
        <fullName evidence="7">Uncharacterized protein</fullName>
    </submittedName>
</protein>
<organism evidence="7 8">
    <name type="scientific">Cudoniella acicularis</name>
    <dbReference type="NCBI Taxonomy" id="354080"/>
    <lineage>
        <taxon>Eukaryota</taxon>
        <taxon>Fungi</taxon>
        <taxon>Dikarya</taxon>
        <taxon>Ascomycota</taxon>
        <taxon>Pezizomycotina</taxon>
        <taxon>Leotiomycetes</taxon>
        <taxon>Helotiales</taxon>
        <taxon>Tricladiaceae</taxon>
        <taxon>Cudoniella</taxon>
    </lineage>
</organism>
<keyword evidence="8" id="KW-1185">Reference proteome</keyword>
<evidence type="ECO:0000259" key="5">
    <source>
        <dbReference type="Pfam" id="PF00501"/>
    </source>
</evidence>
<keyword evidence="2" id="KW-0436">Ligase</keyword>
<keyword evidence="3" id="KW-0547">Nucleotide-binding</keyword>
<name>A0A8H4R9H0_9HELO</name>
<evidence type="ECO:0000313" key="7">
    <source>
        <dbReference type="EMBL" id="KAF4624798.1"/>
    </source>
</evidence>
<dbReference type="GO" id="GO:0005324">
    <property type="term" value="F:long-chain fatty acid transmembrane transporter activity"/>
    <property type="evidence" value="ECO:0007669"/>
    <property type="project" value="TreeGrafter"/>
</dbReference>
<evidence type="ECO:0000259" key="6">
    <source>
        <dbReference type="Pfam" id="PF13193"/>
    </source>
</evidence>
<evidence type="ECO:0000256" key="2">
    <source>
        <dbReference type="ARBA" id="ARBA00022598"/>
    </source>
</evidence>
<dbReference type="Gene3D" id="3.30.300.30">
    <property type="match status" value="1"/>
</dbReference>
<dbReference type="InterPro" id="IPR000873">
    <property type="entry name" value="AMP-dep_synth/lig_dom"/>
</dbReference>
<dbReference type="InterPro" id="IPR042099">
    <property type="entry name" value="ANL_N_sf"/>
</dbReference>
<dbReference type="Gene3D" id="3.40.50.12780">
    <property type="entry name" value="N-terminal domain of ligase-like"/>
    <property type="match status" value="2"/>
</dbReference>
<feature type="domain" description="AMP-binding enzyme C-terminal" evidence="6">
    <location>
        <begin position="473"/>
        <end position="550"/>
    </location>
</feature>
<feature type="domain" description="AMP-dependent synthetase/ligase" evidence="5">
    <location>
        <begin position="66"/>
        <end position="235"/>
    </location>
</feature>
<dbReference type="PANTHER" id="PTHR43107">
    <property type="entry name" value="LONG-CHAIN FATTY ACID TRANSPORT PROTEIN"/>
    <property type="match status" value="1"/>
</dbReference>
<dbReference type="EMBL" id="JAAMPI010001551">
    <property type="protein sequence ID" value="KAF4624798.1"/>
    <property type="molecule type" value="Genomic_DNA"/>
</dbReference>
<dbReference type="InterPro" id="IPR025110">
    <property type="entry name" value="AMP-bd_C"/>
</dbReference>
<accession>A0A8H4R9H0</accession>
<comment type="caution">
    <text evidence="7">The sequence shown here is derived from an EMBL/GenBank/DDBJ whole genome shotgun (WGS) entry which is preliminary data.</text>
</comment>
<comment type="similarity">
    <text evidence="1">Belongs to the ATP-dependent AMP-binding enzyme family.</text>
</comment>
<dbReference type="SUPFAM" id="SSF56801">
    <property type="entry name" value="Acetyl-CoA synthetase-like"/>
    <property type="match status" value="1"/>
</dbReference>
<dbReference type="Pfam" id="PF00501">
    <property type="entry name" value="AMP-binding"/>
    <property type="match status" value="1"/>
</dbReference>
<dbReference type="Proteomes" id="UP000566819">
    <property type="component" value="Unassembled WGS sequence"/>
</dbReference>
<sequence length="597" mass="66677">MKFSIDHSLAVPLALAAPAAAATLAYLNARTGFSYDLSLIGPAVKAGLDVSRREKNDRLNFFYVLEDHAQGAASNDVFLIHGGREWTYKEVYQTALKYGTWLKTKYNVKPKDIVAMDFMNSEKFVFVWFGLWEIGARPAFINYNLADKALTHCIKVATASLVLVDPEVQHNITQEVRDGLPGVTVEVFTPELEAEAISIQAEREPNASRSESKPQNMAMLIFTSGTTGMPKAAILGLCMVLMTGGSIIIGRKFSTKTFWQEVRASNATVIQYVGETCRYLLTAPPQIDPVTGEDLDKKNKVRMAFGNGLRPDIWNQFKERFGITDIAEFYTATEGSGASWNFSRNDFGKGAIGRLGTFARFISKSASARVVLDWETEQPWRDPKTGFCKRVDVGEPGELLYQLIADDIPKKFQGYYNNPESTESKILRNVFKKGDAWFRTGDMITGNAEGLTYFSDRIGDTFRWKAENVSTNEVSEALGNHAAVHEANVYGVELPHHDGRAGCVAIVLAEQPSEKLMSDLAKHAHERLPRFAVPLFLRLTNDMQMTGTNKQQKHVVRAQGVNPEKVGNDELYWLKNGTYVKFKLQDWEELHGGKVKL</sequence>